<reference evidence="5" key="1">
    <citation type="submission" date="2016-10" db="EMBL/GenBank/DDBJ databases">
        <authorList>
            <person name="Varghese N."/>
            <person name="Submissions S."/>
        </authorList>
    </citation>
    <scope>NUCLEOTIDE SEQUENCE [LARGE SCALE GENOMIC DNA]</scope>
    <source>
        <strain evidence="5">CGMCC 4.5579</strain>
    </source>
</reference>
<dbReference type="GO" id="GO:0005829">
    <property type="term" value="C:cytosol"/>
    <property type="evidence" value="ECO:0007669"/>
    <property type="project" value="TreeGrafter"/>
</dbReference>
<dbReference type="Gene3D" id="2.160.10.10">
    <property type="entry name" value="Hexapeptide repeat proteins"/>
    <property type="match status" value="1"/>
</dbReference>
<keyword evidence="2 4" id="KW-0808">Transferase</keyword>
<name>A0A1I5YM60_9PSEU</name>
<evidence type="ECO:0000313" key="4">
    <source>
        <dbReference type="EMBL" id="SFQ45230.1"/>
    </source>
</evidence>
<dbReference type="InterPro" id="IPR011004">
    <property type="entry name" value="Trimer_LpxA-like_sf"/>
</dbReference>
<dbReference type="PANTHER" id="PTHR23416:SF23">
    <property type="entry name" value="ACETYLTRANSFERASE C18B11.09C-RELATED"/>
    <property type="match status" value="1"/>
</dbReference>
<proteinExistence type="inferred from homology"/>
<feature type="compositionally biased region" description="Acidic residues" evidence="3">
    <location>
        <begin position="211"/>
        <end position="220"/>
    </location>
</feature>
<dbReference type="AlphaFoldDB" id="A0A1I5YM60"/>
<dbReference type="Proteomes" id="UP000198727">
    <property type="component" value="Unassembled WGS sequence"/>
</dbReference>
<organism evidence="4 5">
    <name type="scientific">Amycolatopsis arida</name>
    <dbReference type="NCBI Taxonomy" id="587909"/>
    <lineage>
        <taxon>Bacteria</taxon>
        <taxon>Bacillati</taxon>
        <taxon>Actinomycetota</taxon>
        <taxon>Actinomycetes</taxon>
        <taxon>Pseudonocardiales</taxon>
        <taxon>Pseudonocardiaceae</taxon>
        <taxon>Amycolatopsis</taxon>
    </lineage>
</organism>
<gene>
    <name evidence="4" type="ORF">SAMN05421810_107261</name>
</gene>
<evidence type="ECO:0000256" key="2">
    <source>
        <dbReference type="ARBA" id="ARBA00022679"/>
    </source>
</evidence>
<evidence type="ECO:0000256" key="3">
    <source>
        <dbReference type="SAM" id="MobiDB-lite"/>
    </source>
</evidence>
<comment type="similarity">
    <text evidence="1">Belongs to the transferase hexapeptide repeat family.</text>
</comment>
<sequence>MSPDLFLDDERSDRLRRQILTDLVGQYMNDVERARLYGLPETTRIRERAKIVSPENLTLGEHCWIGEGAVLDASGGLEIGEHTSIGLNTLVFTHSSWLANMALANYSGSDLIERKPVRIGRGCFVGGLVVVMPGVTIGDFATVQPNSVVAKDVPPRTLVAGNPARVFQRYDEEYIEAEIARVRAENERRRALAAERGVSSPGWGAPAGDFTEQDGEGSGH</sequence>
<dbReference type="Pfam" id="PF00132">
    <property type="entry name" value="Hexapep"/>
    <property type="match status" value="1"/>
</dbReference>
<evidence type="ECO:0000313" key="5">
    <source>
        <dbReference type="Proteomes" id="UP000198727"/>
    </source>
</evidence>
<protein>
    <submittedName>
        <fullName evidence="4">Acetyltransferase (Isoleucine patch superfamily)</fullName>
    </submittedName>
</protein>
<dbReference type="GO" id="GO:0008374">
    <property type="term" value="F:O-acyltransferase activity"/>
    <property type="evidence" value="ECO:0007669"/>
    <property type="project" value="TreeGrafter"/>
</dbReference>
<dbReference type="InterPro" id="IPR001451">
    <property type="entry name" value="Hexapep"/>
</dbReference>
<dbReference type="PANTHER" id="PTHR23416">
    <property type="entry name" value="SIALIC ACID SYNTHASE-RELATED"/>
    <property type="match status" value="1"/>
</dbReference>
<dbReference type="CDD" id="cd04647">
    <property type="entry name" value="LbH_MAT_like"/>
    <property type="match status" value="1"/>
</dbReference>
<feature type="region of interest" description="Disordered" evidence="3">
    <location>
        <begin position="193"/>
        <end position="220"/>
    </location>
</feature>
<dbReference type="InterPro" id="IPR051159">
    <property type="entry name" value="Hexapeptide_acetyltransf"/>
</dbReference>
<dbReference type="EMBL" id="FOWW01000007">
    <property type="protein sequence ID" value="SFQ45230.1"/>
    <property type="molecule type" value="Genomic_DNA"/>
</dbReference>
<dbReference type="STRING" id="587909.SAMN05421810_107261"/>
<evidence type="ECO:0000256" key="1">
    <source>
        <dbReference type="ARBA" id="ARBA00007274"/>
    </source>
</evidence>
<keyword evidence="5" id="KW-1185">Reference proteome</keyword>
<dbReference type="SUPFAM" id="SSF51161">
    <property type="entry name" value="Trimeric LpxA-like enzymes"/>
    <property type="match status" value="1"/>
</dbReference>
<accession>A0A1I5YM60</accession>